<protein>
    <submittedName>
        <fullName evidence="1">Uncharacterized protein</fullName>
    </submittedName>
</protein>
<evidence type="ECO:0000313" key="1">
    <source>
        <dbReference type="EMBL" id="VAV83618.1"/>
    </source>
</evidence>
<sequence length="97" mass="11295">MKRQLTIALVFTIVVFFAMTSVALARRSRKLQREPTVVERIIRVEGSVEKPRVLFIVPRSKLWRGGFLNKSFKDDIMMPVYPDKLIKQWARPSYKGG</sequence>
<name>A0A3B0R702_9ZZZZ</name>
<organism evidence="1">
    <name type="scientific">hydrothermal vent metagenome</name>
    <dbReference type="NCBI Taxonomy" id="652676"/>
    <lineage>
        <taxon>unclassified sequences</taxon>
        <taxon>metagenomes</taxon>
        <taxon>ecological metagenomes</taxon>
    </lineage>
</organism>
<dbReference type="EMBL" id="UOEA01000043">
    <property type="protein sequence ID" value="VAV83618.1"/>
    <property type="molecule type" value="Genomic_DNA"/>
</dbReference>
<accession>A0A3B0R702</accession>
<reference evidence="1" key="1">
    <citation type="submission" date="2018-06" db="EMBL/GenBank/DDBJ databases">
        <authorList>
            <person name="Zhirakovskaya E."/>
        </authorList>
    </citation>
    <scope>NUCLEOTIDE SEQUENCE</scope>
</reference>
<dbReference type="AlphaFoldDB" id="A0A3B0R702"/>
<proteinExistence type="predicted"/>
<gene>
    <name evidence="1" type="ORF">MNBD_DELTA01-2129</name>
</gene>